<evidence type="ECO:0000313" key="5">
    <source>
        <dbReference type="Proteomes" id="UP001596292"/>
    </source>
</evidence>
<feature type="transmembrane region" description="Helical" evidence="2">
    <location>
        <begin position="87"/>
        <end position="108"/>
    </location>
</feature>
<keyword evidence="2" id="KW-0812">Transmembrane</keyword>
<protein>
    <recommendedName>
        <fullName evidence="3">DUF7201 domain-containing protein</fullName>
    </recommendedName>
</protein>
<keyword evidence="2" id="KW-1133">Transmembrane helix</keyword>
<keyword evidence="5" id="KW-1185">Reference proteome</keyword>
<organism evidence="4 5">
    <name type="scientific">Methylobacterium komagatae</name>
    <dbReference type="NCBI Taxonomy" id="374425"/>
    <lineage>
        <taxon>Bacteria</taxon>
        <taxon>Pseudomonadati</taxon>
        <taxon>Pseudomonadota</taxon>
        <taxon>Alphaproteobacteria</taxon>
        <taxon>Hyphomicrobiales</taxon>
        <taxon>Methylobacteriaceae</taxon>
        <taxon>Methylobacterium</taxon>
    </lineage>
</organism>
<gene>
    <name evidence="4" type="ORF">ACFQE0_13665</name>
</gene>
<evidence type="ECO:0000259" key="3">
    <source>
        <dbReference type="Pfam" id="PF23831"/>
    </source>
</evidence>
<proteinExistence type="predicted"/>
<dbReference type="InterPro" id="IPR055625">
    <property type="entry name" value="DUF7201"/>
</dbReference>
<feature type="domain" description="DUF7201" evidence="3">
    <location>
        <begin position="59"/>
        <end position="107"/>
    </location>
</feature>
<dbReference type="EMBL" id="JBHSWN010000001">
    <property type="protein sequence ID" value="MFC6790556.1"/>
    <property type="molecule type" value="Genomic_DNA"/>
</dbReference>
<dbReference type="RefSeq" id="WP_378970464.1">
    <property type="nucleotide sequence ID" value="NZ_JBHSWN010000001.1"/>
</dbReference>
<sequence>MSAGYEGGAEANSDTRILIALARIEERQNSLVAAGQSAQAAAEARHTNVMQAIATFVPRSEIEKDNKALHERIDAAEKRLDTMEKRVWGAVAGAVSAFGSVVLSKIGLMH</sequence>
<name>A0ABW2BMC1_9HYPH</name>
<keyword evidence="1" id="KW-0175">Coiled coil</keyword>
<dbReference type="Pfam" id="PF23831">
    <property type="entry name" value="DUF7201"/>
    <property type="match status" value="1"/>
</dbReference>
<evidence type="ECO:0000256" key="2">
    <source>
        <dbReference type="SAM" id="Phobius"/>
    </source>
</evidence>
<comment type="caution">
    <text evidence="4">The sequence shown here is derived from an EMBL/GenBank/DDBJ whole genome shotgun (WGS) entry which is preliminary data.</text>
</comment>
<dbReference type="Proteomes" id="UP001596292">
    <property type="component" value="Unassembled WGS sequence"/>
</dbReference>
<feature type="coiled-coil region" evidence="1">
    <location>
        <begin position="59"/>
        <end position="86"/>
    </location>
</feature>
<evidence type="ECO:0000313" key="4">
    <source>
        <dbReference type="EMBL" id="MFC6790556.1"/>
    </source>
</evidence>
<accession>A0ABW2BMC1</accession>
<reference evidence="5" key="1">
    <citation type="journal article" date="2019" name="Int. J. Syst. Evol. Microbiol.">
        <title>The Global Catalogue of Microorganisms (GCM) 10K type strain sequencing project: providing services to taxonomists for standard genome sequencing and annotation.</title>
        <authorList>
            <consortium name="The Broad Institute Genomics Platform"/>
            <consortium name="The Broad Institute Genome Sequencing Center for Infectious Disease"/>
            <person name="Wu L."/>
            <person name="Ma J."/>
        </authorList>
    </citation>
    <scope>NUCLEOTIDE SEQUENCE [LARGE SCALE GENOMIC DNA]</scope>
    <source>
        <strain evidence="5">CCUG 48316</strain>
    </source>
</reference>
<evidence type="ECO:0000256" key="1">
    <source>
        <dbReference type="SAM" id="Coils"/>
    </source>
</evidence>
<keyword evidence="2" id="KW-0472">Membrane</keyword>